<protein>
    <submittedName>
        <fullName evidence="1">Polyhydroxyalkanoic acid system family protein</fullName>
    </submittedName>
</protein>
<keyword evidence="3" id="KW-1185">Reference proteome</keyword>
<dbReference type="Pfam" id="PF09650">
    <property type="entry name" value="PHA_gran_rgn"/>
    <property type="match status" value="1"/>
</dbReference>
<organism evidence="1">
    <name type="scientific">Coralloluteibacterium stylophorae</name>
    <dbReference type="NCBI Taxonomy" id="1776034"/>
    <lineage>
        <taxon>Bacteria</taxon>
        <taxon>Pseudomonadati</taxon>
        <taxon>Pseudomonadota</taxon>
        <taxon>Gammaproteobacteria</taxon>
        <taxon>Lysobacterales</taxon>
        <taxon>Lysobacteraceae</taxon>
        <taxon>Coralloluteibacterium</taxon>
    </lineage>
</organism>
<evidence type="ECO:0000313" key="3">
    <source>
        <dbReference type="Proteomes" id="UP000675747"/>
    </source>
</evidence>
<sequence>MASIDIERTHALGLAQARQAVEDVARRIAERFGIDYAWRGDALGFSRPGVDGAITVSEDRVHVGARLGMMMGMLKTPIEQEIHRVLDERFGPAP</sequence>
<reference evidence="2 3" key="1">
    <citation type="journal article" date="2021" name="Microbiol. Resour. Announc.">
        <title>Draft Genome Sequence of Coralloluteibacterium stylophorae LMG 29479T.</title>
        <authorList>
            <person name="Karlyshev A.V."/>
            <person name="Kudryashova E.B."/>
            <person name="Ariskina E.V."/>
            <person name="Conroy A.P."/>
            <person name="Abidueva E.Y."/>
        </authorList>
    </citation>
    <scope>NUCLEOTIDE SEQUENCE [LARGE SCALE GENOMIC DNA]</scope>
    <source>
        <strain evidence="2 3">LMG 29479</strain>
    </source>
</reference>
<dbReference type="RefSeq" id="WP_211925546.1">
    <property type="nucleotide sequence ID" value="NZ_JAGQFT020000001.1"/>
</dbReference>
<accession>A0A8J8AWQ7</accession>
<comment type="caution">
    <text evidence="1">The sequence shown here is derived from an EMBL/GenBank/DDBJ whole genome shotgun (WGS) entry which is preliminary data.</text>
</comment>
<dbReference type="NCBIfam" id="TIGR02610">
    <property type="entry name" value="PHA_gran_rgn"/>
    <property type="match status" value="1"/>
</dbReference>
<evidence type="ECO:0000313" key="2">
    <source>
        <dbReference type="EMBL" id="MBS7455803.1"/>
    </source>
</evidence>
<dbReference type="EMBL" id="JAGQFT020000001">
    <property type="protein sequence ID" value="MBS7455803.1"/>
    <property type="molecule type" value="Genomic_DNA"/>
</dbReference>
<evidence type="ECO:0000313" key="1">
    <source>
        <dbReference type="EMBL" id="MBR0561577.1"/>
    </source>
</evidence>
<dbReference type="AlphaFoldDB" id="A0A8J8AWQ7"/>
<dbReference type="Proteomes" id="UP000675747">
    <property type="component" value="Unassembled WGS sequence"/>
</dbReference>
<gene>
    <name evidence="2" type="ORF">KB893_001465</name>
    <name evidence="1" type="ORF">KB893_03420</name>
</gene>
<dbReference type="EMBL" id="JAGQFT010000014">
    <property type="protein sequence ID" value="MBR0561577.1"/>
    <property type="molecule type" value="Genomic_DNA"/>
</dbReference>
<proteinExistence type="predicted"/>
<name>A0A8J8AWQ7_9GAMM</name>
<reference evidence="1" key="2">
    <citation type="submission" date="2021-04" db="EMBL/GenBank/DDBJ databases">
        <authorList>
            <person name="Karlyshev A.V."/>
        </authorList>
    </citation>
    <scope>NUCLEOTIDE SEQUENCE</scope>
    <source>
        <strain evidence="1">LMG 29479</strain>
    </source>
</reference>
<dbReference type="InterPro" id="IPR013433">
    <property type="entry name" value="PHA_gran_rgn"/>
</dbReference>